<dbReference type="SMART" id="SM01125">
    <property type="entry name" value="DCP2"/>
    <property type="match status" value="1"/>
</dbReference>
<accession>A0AAN8X180</accession>
<comment type="subcellular location">
    <subcellularLocation>
        <location evidence="2">Cytoplasm</location>
    </subcellularLocation>
</comment>
<dbReference type="InterPro" id="IPR007722">
    <property type="entry name" value="DCP2_BoxA"/>
</dbReference>
<comment type="similarity">
    <text evidence="3">Belongs to the Nudix hydrolase family. DCP2 subfamily.</text>
</comment>
<evidence type="ECO:0000256" key="7">
    <source>
        <dbReference type="ARBA" id="ARBA00022884"/>
    </source>
</evidence>
<organism evidence="13 14">
    <name type="scientific">Halocaridina rubra</name>
    <name type="common">Hawaiian red shrimp</name>
    <dbReference type="NCBI Taxonomy" id="373956"/>
    <lineage>
        <taxon>Eukaryota</taxon>
        <taxon>Metazoa</taxon>
        <taxon>Ecdysozoa</taxon>
        <taxon>Arthropoda</taxon>
        <taxon>Crustacea</taxon>
        <taxon>Multicrustacea</taxon>
        <taxon>Malacostraca</taxon>
        <taxon>Eumalacostraca</taxon>
        <taxon>Eucarida</taxon>
        <taxon>Decapoda</taxon>
        <taxon>Pleocyemata</taxon>
        <taxon>Caridea</taxon>
        <taxon>Atyoidea</taxon>
        <taxon>Atyidae</taxon>
        <taxon>Halocaridina</taxon>
    </lineage>
</organism>
<dbReference type="PANTHER" id="PTHR23114:SF17">
    <property type="entry name" value="M7GPPPN-MRNA HYDROLASE"/>
    <property type="match status" value="1"/>
</dbReference>
<dbReference type="InterPro" id="IPR020084">
    <property type="entry name" value="NUDIX_hydrolase_CS"/>
</dbReference>
<evidence type="ECO:0000256" key="11">
    <source>
        <dbReference type="SAM" id="MobiDB-lite"/>
    </source>
</evidence>
<evidence type="ECO:0000256" key="6">
    <source>
        <dbReference type="ARBA" id="ARBA00022801"/>
    </source>
</evidence>
<evidence type="ECO:0000259" key="12">
    <source>
        <dbReference type="PROSITE" id="PS51462"/>
    </source>
</evidence>
<dbReference type="Pfam" id="PF05026">
    <property type="entry name" value="DCP2"/>
    <property type="match status" value="1"/>
</dbReference>
<protein>
    <recommendedName>
        <fullName evidence="10">mRNA-decapping enzyme 2</fullName>
    </recommendedName>
</protein>
<dbReference type="GO" id="GO:0003723">
    <property type="term" value="F:RNA binding"/>
    <property type="evidence" value="ECO:0007669"/>
    <property type="project" value="UniProtKB-KW"/>
</dbReference>
<dbReference type="PROSITE" id="PS00893">
    <property type="entry name" value="NUDIX_BOX"/>
    <property type="match status" value="1"/>
</dbReference>
<dbReference type="Gene3D" id="3.90.79.10">
    <property type="entry name" value="Nucleoside Triphosphate Pyrophosphohydrolase"/>
    <property type="match status" value="1"/>
</dbReference>
<keyword evidence="7" id="KW-0694">RNA-binding</keyword>
<evidence type="ECO:0000256" key="10">
    <source>
        <dbReference type="ARBA" id="ARBA00078183"/>
    </source>
</evidence>
<name>A0AAN8X180_HALRR</name>
<dbReference type="EMBL" id="JAXCGZ010015522">
    <property type="protein sequence ID" value="KAK7070145.1"/>
    <property type="molecule type" value="Genomic_DNA"/>
</dbReference>
<dbReference type="Pfam" id="PF00293">
    <property type="entry name" value="NUDIX"/>
    <property type="match status" value="1"/>
</dbReference>
<keyword evidence="6 13" id="KW-0378">Hydrolase</keyword>
<proteinExistence type="inferred from homology"/>
<comment type="caution">
    <text evidence="13">The sequence shown here is derived from an EMBL/GenBank/DDBJ whole genome shotgun (WGS) entry which is preliminary data.</text>
</comment>
<keyword evidence="4" id="KW-0963">Cytoplasm</keyword>
<evidence type="ECO:0000256" key="5">
    <source>
        <dbReference type="ARBA" id="ARBA00022723"/>
    </source>
</evidence>
<dbReference type="GO" id="GO:0140933">
    <property type="term" value="F:5'-(N(7)-methylguanosine 5'-triphospho)-[mRNA] hydrolase activity"/>
    <property type="evidence" value="ECO:0007669"/>
    <property type="project" value="UniProtKB-EC"/>
</dbReference>
<keyword evidence="8" id="KW-0464">Manganese</keyword>
<evidence type="ECO:0000313" key="13">
    <source>
        <dbReference type="EMBL" id="KAK7070145.1"/>
    </source>
</evidence>
<gene>
    <name evidence="13" type="primary">DCP2</name>
    <name evidence="13" type="ORF">SK128_003880</name>
</gene>
<dbReference type="PROSITE" id="PS51462">
    <property type="entry name" value="NUDIX"/>
    <property type="match status" value="1"/>
</dbReference>
<feature type="region of interest" description="Disordered" evidence="11">
    <location>
        <begin position="308"/>
        <end position="376"/>
    </location>
</feature>
<dbReference type="Proteomes" id="UP001381693">
    <property type="component" value="Unassembled WGS sequence"/>
</dbReference>
<comment type="catalytic activity">
    <reaction evidence="9">
        <text>a 5'-end (N(7)-methyl 5'-triphosphoguanosine)-ribonucleoside in mRNA + H2O = N(7)-methyl-GDP + a 5'-end phospho-ribonucleoside in mRNA + 2 H(+)</text>
        <dbReference type="Rhea" id="RHEA:67484"/>
        <dbReference type="Rhea" id="RHEA-COMP:15692"/>
        <dbReference type="Rhea" id="RHEA-COMP:17167"/>
        <dbReference type="ChEBI" id="CHEBI:15377"/>
        <dbReference type="ChEBI" id="CHEBI:15378"/>
        <dbReference type="ChEBI" id="CHEBI:63714"/>
        <dbReference type="ChEBI" id="CHEBI:138282"/>
        <dbReference type="ChEBI" id="CHEBI:156461"/>
        <dbReference type="EC" id="3.6.1.62"/>
    </reaction>
    <physiologicalReaction direction="left-to-right" evidence="9">
        <dbReference type="Rhea" id="RHEA:67485"/>
    </physiologicalReaction>
</comment>
<feature type="compositionally biased region" description="Basic and acidic residues" evidence="11">
    <location>
        <begin position="308"/>
        <end position="324"/>
    </location>
</feature>
<evidence type="ECO:0000313" key="14">
    <source>
        <dbReference type="Proteomes" id="UP001381693"/>
    </source>
</evidence>
<dbReference type="SUPFAM" id="SSF140586">
    <property type="entry name" value="Dcp2 domain-like"/>
    <property type="match status" value="1"/>
</dbReference>
<comment type="cofactor">
    <cofactor evidence="1">
        <name>Mn(2+)</name>
        <dbReference type="ChEBI" id="CHEBI:29035"/>
    </cofactor>
</comment>
<feature type="region of interest" description="Disordered" evidence="11">
    <location>
        <begin position="246"/>
        <end position="292"/>
    </location>
</feature>
<evidence type="ECO:0000256" key="9">
    <source>
        <dbReference type="ARBA" id="ARBA00047661"/>
    </source>
</evidence>
<dbReference type="InterPro" id="IPR015797">
    <property type="entry name" value="NUDIX_hydrolase-like_dom_sf"/>
</dbReference>
<keyword evidence="14" id="KW-1185">Reference proteome</keyword>
<dbReference type="CDD" id="cd03672">
    <property type="entry name" value="NUDIX_Dcp2p_Nudt20"/>
    <property type="match status" value="1"/>
</dbReference>
<dbReference type="GO" id="GO:0000184">
    <property type="term" value="P:nuclear-transcribed mRNA catabolic process, nonsense-mediated decay"/>
    <property type="evidence" value="ECO:0007669"/>
    <property type="project" value="InterPro"/>
</dbReference>
<evidence type="ECO:0000256" key="2">
    <source>
        <dbReference type="ARBA" id="ARBA00004496"/>
    </source>
</evidence>
<evidence type="ECO:0000256" key="8">
    <source>
        <dbReference type="ARBA" id="ARBA00023211"/>
    </source>
</evidence>
<dbReference type="Gene3D" id="1.10.10.1050">
    <property type="entry name" value="Dcp2, box A domain"/>
    <property type="match status" value="1"/>
</dbReference>
<dbReference type="InterPro" id="IPR044099">
    <property type="entry name" value="Dcp2_NUDIX"/>
</dbReference>
<dbReference type="PANTHER" id="PTHR23114">
    <property type="entry name" value="M7GPPPN-MRNA HYDROLASE"/>
    <property type="match status" value="1"/>
</dbReference>
<dbReference type="GO" id="GO:0005737">
    <property type="term" value="C:cytoplasm"/>
    <property type="evidence" value="ECO:0007669"/>
    <property type="project" value="UniProtKB-SubCell"/>
</dbReference>
<dbReference type="FunFam" id="3.90.79.10:FF:000003">
    <property type="entry name" value="M7GpppN-mRNA hydrolase isoform 2"/>
    <property type="match status" value="1"/>
</dbReference>
<evidence type="ECO:0000256" key="1">
    <source>
        <dbReference type="ARBA" id="ARBA00001936"/>
    </source>
</evidence>
<dbReference type="AlphaFoldDB" id="A0AAN8X180"/>
<evidence type="ECO:0000256" key="3">
    <source>
        <dbReference type="ARBA" id="ARBA00005279"/>
    </source>
</evidence>
<feature type="domain" description="Nudix hydrolase" evidence="12">
    <location>
        <begin position="99"/>
        <end position="230"/>
    </location>
</feature>
<dbReference type="SUPFAM" id="SSF55811">
    <property type="entry name" value="Nudix"/>
    <property type="match status" value="1"/>
</dbReference>
<reference evidence="13 14" key="1">
    <citation type="submission" date="2023-11" db="EMBL/GenBank/DDBJ databases">
        <title>Halocaridina rubra genome assembly.</title>
        <authorList>
            <person name="Smith C."/>
        </authorList>
    </citation>
    <scope>NUCLEOTIDE SEQUENCE [LARGE SCALE GENOMIC DNA]</scope>
    <source>
        <strain evidence="13">EP-1</strain>
        <tissue evidence="13">Whole</tissue>
    </source>
</reference>
<dbReference type="InterPro" id="IPR000086">
    <property type="entry name" value="NUDIX_hydrolase_dom"/>
</dbReference>
<keyword evidence="5" id="KW-0479">Metal-binding</keyword>
<sequence>MARPSASKCSFIVPTDLLDDIASRFILDAPDSELGDPIPLCFLMELAYWFYLDEYVEEDDSLNNIKFDPFAQQLLNRVGIKPKTGTIEEMLQDFRDFKLRVPTYGGLLLSQDQSHVLLVQGFWHRASWGFPKGKINVDEEPHNCAIREVLEETGFDISNMIDPNIYLEMSIGEQRVRLYIITGVPMNTEFIPRTRGEIKQLKWFHISQLPSHKNDRNFNNKTKGSTNMFYMVMPFVKPLREWIANGTKGREGQRRHRSGTSVSDQSSHRQSRQNHSPVALGDSLKKQPNLSDSGRHIQSMVFSSVAKEQHALADNSARRRDTSKSKTRKTLFSESQDDDQKFTFKNRKGRNQSSHKQNRDNQPPHGSADESKKPFRSHSWQNFHINEKEIIEAVERAWFGVTLSWK</sequence>
<dbReference type="GO" id="GO:0030145">
    <property type="term" value="F:manganese ion binding"/>
    <property type="evidence" value="ECO:0007669"/>
    <property type="project" value="InterPro"/>
</dbReference>
<dbReference type="GO" id="GO:0000290">
    <property type="term" value="P:deadenylation-dependent decapping of nuclear-transcribed mRNA"/>
    <property type="evidence" value="ECO:0007669"/>
    <property type="project" value="InterPro"/>
</dbReference>
<evidence type="ECO:0000256" key="4">
    <source>
        <dbReference type="ARBA" id="ARBA00022490"/>
    </source>
</evidence>
<dbReference type="InterPro" id="IPR036189">
    <property type="entry name" value="DCP2_BoxA_sf"/>
</dbReference>